<dbReference type="AlphaFoldDB" id="A0A317V2F8"/>
<dbReference type="GeneID" id="37062824"/>
<dbReference type="EMBL" id="MSFL01000036">
    <property type="protein sequence ID" value="PWY68484.1"/>
    <property type="molecule type" value="Genomic_DNA"/>
</dbReference>
<evidence type="ECO:0000313" key="5">
    <source>
        <dbReference type="Proteomes" id="UP000247233"/>
    </source>
</evidence>
<dbReference type="InterPro" id="IPR008271">
    <property type="entry name" value="Ser/Thr_kinase_AS"/>
</dbReference>
<dbReference type="PROSITE" id="PS00108">
    <property type="entry name" value="PROTEIN_KINASE_ST"/>
    <property type="match status" value="1"/>
</dbReference>
<dbReference type="SUPFAM" id="SSF56112">
    <property type="entry name" value="Protein kinase-like (PK-like)"/>
    <property type="match status" value="1"/>
</dbReference>
<accession>A0A317V2F8</accession>
<dbReference type="InterPro" id="IPR011009">
    <property type="entry name" value="Kinase-like_dom_sf"/>
</dbReference>
<gene>
    <name evidence="4" type="ORF">BO70DRAFT_323376</name>
</gene>
<evidence type="ECO:0000256" key="1">
    <source>
        <dbReference type="SAM" id="Coils"/>
    </source>
</evidence>
<dbReference type="VEuPathDB" id="FungiDB:BO70DRAFT_323376"/>
<dbReference type="CDD" id="cd00180">
    <property type="entry name" value="PKc"/>
    <property type="match status" value="1"/>
</dbReference>
<dbReference type="PROSITE" id="PS50011">
    <property type="entry name" value="PROTEIN_KINASE_DOM"/>
    <property type="match status" value="1"/>
</dbReference>
<feature type="domain" description="Protein kinase" evidence="3">
    <location>
        <begin position="160"/>
        <end position="502"/>
    </location>
</feature>
<dbReference type="Proteomes" id="UP000247233">
    <property type="component" value="Unassembled WGS sequence"/>
</dbReference>
<sequence length="910" mass="102534">MSISHPVSDARRRGTIEHILNELRAHTRREADEYHSFICRQDLVKVWSNTASIHTLLQPDILSPEDVDRIQRDFIAILSILVTIDATACLAQFRRTFLDGEIGDRDLPFTKERIQSFFSEAPASALLFHNNQWKFCPVKIRSSRHHPLQEVPYQCRLPFQSTPRKLGSGGFGVVNLVEVAPRYLKLNEGADFPYPYKVACKRFQRVQKLADFTQEIKNLNRLKDALTEQKHILQHLAAIHHGPYHYILFPYAENGDLYQFLLDGNGAYDPRDKFPHLPEEGDSLIFKPLLYQCWALASALRWLHGSIQVGTDTFLFAHMDIKPENILIMKDESSVVGKWVISDFGVSVQKPALEMSHLSPEKTIETEPIRPRGTYLPPEAIRRGTVAARGQTVGRKGDIWSYGCVFSEILAWAIGRGSGVEEFSNSRIRENSSDNFWEQGKSGSLTPEPNRPRLRESVVKWLNSLPSPSSAIVVRVWAESIQQILDANVASRPSAERLESLVKTVYNSCDVPTDDDRSISRSLIELPRPGDSSSDDSFASPPGSPDDLSVSEGGPQNPVTSHFDTGFRIQHNDMYRILHYNKKDNMATCLSRTMWQGRVPTAFISQDNITIIELDLYPGSFVVSKIVPLRGEWKEYGAVIEGRYLAAWGVSKRDGKNMLYIGDFTTNLDAMPLVDVRFVTSVAVSPQGLFALVQDQYVVLVRGTPVQGYSMHRRLCGSPGLDQTFTQAVFNDGGDLLFTWARCSKQESLYVWRVTDEMQDQPDFVVHYSLQQHNSRHTEVIPYSSRPGCLLAAVGLQAYLALSLNHEGTELPRIWRSDQRLDIVRGCMVGDSQLLGIADRRHFGTGHLHLKMYSIAQENDMGIISSGEKLCKLPRECKSSTALRAYLRNGTMTAVVCSKGRLIIIDVNDI</sequence>
<organism evidence="4 5">
    <name type="scientific">Aspergillus heteromorphus CBS 117.55</name>
    <dbReference type="NCBI Taxonomy" id="1448321"/>
    <lineage>
        <taxon>Eukaryota</taxon>
        <taxon>Fungi</taxon>
        <taxon>Dikarya</taxon>
        <taxon>Ascomycota</taxon>
        <taxon>Pezizomycotina</taxon>
        <taxon>Eurotiomycetes</taxon>
        <taxon>Eurotiomycetidae</taxon>
        <taxon>Eurotiales</taxon>
        <taxon>Aspergillaceae</taxon>
        <taxon>Aspergillus</taxon>
        <taxon>Aspergillus subgen. Circumdati</taxon>
    </lineage>
</organism>
<protein>
    <submittedName>
        <fullName evidence="4">Kinase-like protein</fullName>
    </submittedName>
</protein>
<dbReference type="Pfam" id="PF00069">
    <property type="entry name" value="Pkinase"/>
    <property type="match status" value="1"/>
</dbReference>
<dbReference type="GO" id="GO:0004674">
    <property type="term" value="F:protein serine/threonine kinase activity"/>
    <property type="evidence" value="ECO:0007669"/>
    <property type="project" value="TreeGrafter"/>
</dbReference>
<evidence type="ECO:0000259" key="3">
    <source>
        <dbReference type="PROSITE" id="PS50011"/>
    </source>
</evidence>
<dbReference type="PANTHER" id="PTHR24359:SF1">
    <property type="entry name" value="INHIBITOR OF NUCLEAR FACTOR KAPPA-B KINASE EPSILON SUBUNIT HOMOLOG 1-RELATED"/>
    <property type="match status" value="1"/>
</dbReference>
<feature type="compositionally biased region" description="Low complexity" evidence="2">
    <location>
        <begin position="529"/>
        <end position="547"/>
    </location>
</feature>
<dbReference type="RefSeq" id="XP_025395293.1">
    <property type="nucleotide sequence ID" value="XM_025540587.1"/>
</dbReference>
<dbReference type="STRING" id="1448321.A0A317V2F8"/>
<keyword evidence="5" id="KW-1185">Reference proteome</keyword>
<feature type="coiled-coil region" evidence="1">
    <location>
        <begin position="209"/>
        <end position="236"/>
    </location>
</feature>
<comment type="caution">
    <text evidence="4">The sequence shown here is derived from an EMBL/GenBank/DDBJ whole genome shotgun (WGS) entry which is preliminary data.</text>
</comment>
<evidence type="ECO:0000313" key="4">
    <source>
        <dbReference type="EMBL" id="PWY68484.1"/>
    </source>
</evidence>
<keyword evidence="4" id="KW-0418">Kinase</keyword>
<dbReference type="Gene3D" id="1.10.510.10">
    <property type="entry name" value="Transferase(Phosphotransferase) domain 1"/>
    <property type="match status" value="1"/>
</dbReference>
<evidence type="ECO:0000256" key="2">
    <source>
        <dbReference type="SAM" id="MobiDB-lite"/>
    </source>
</evidence>
<dbReference type="GO" id="GO:0005524">
    <property type="term" value="F:ATP binding"/>
    <property type="evidence" value="ECO:0007669"/>
    <property type="project" value="InterPro"/>
</dbReference>
<feature type="region of interest" description="Disordered" evidence="2">
    <location>
        <begin position="524"/>
        <end position="564"/>
    </location>
</feature>
<keyword evidence="1" id="KW-0175">Coiled coil</keyword>
<proteinExistence type="predicted"/>
<name>A0A317V2F8_9EURO</name>
<dbReference type="PANTHER" id="PTHR24359">
    <property type="entry name" value="SERINE/THREONINE-PROTEIN KINASE SBK1"/>
    <property type="match status" value="1"/>
</dbReference>
<dbReference type="InterPro" id="IPR000719">
    <property type="entry name" value="Prot_kinase_dom"/>
</dbReference>
<dbReference type="OrthoDB" id="5986190at2759"/>
<dbReference type="SMART" id="SM00220">
    <property type="entry name" value="S_TKc"/>
    <property type="match status" value="1"/>
</dbReference>
<keyword evidence="4" id="KW-0808">Transferase</keyword>
<reference evidence="4 5" key="1">
    <citation type="submission" date="2016-12" db="EMBL/GenBank/DDBJ databases">
        <title>The genomes of Aspergillus section Nigri reveals drivers in fungal speciation.</title>
        <authorList>
            <consortium name="DOE Joint Genome Institute"/>
            <person name="Vesth T.C."/>
            <person name="Nybo J."/>
            <person name="Theobald S."/>
            <person name="Brandl J."/>
            <person name="Frisvad J.C."/>
            <person name="Nielsen K.F."/>
            <person name="Lyhne E.K."/>
            <person name="Kogle M.E."/>
            <person name="Kuo A."/>
            <person name="Riley R."/>
            <person name="Clum A."/>
            <person name="Nolan M."/>
            <person name="Lipzen A."/>
            <person name="Salamov A."/>
            <person name="Henrissat B."/>
            <person name="Wiebenga A."/>
            <person name="De Vries R.P."/>
            <person name="Grigoriev I.V."/>
            <person name="Mortensen U.H."/>
            <person name="Andersen M.R."/>
            <person name="Baker S.E."/>
        </authorList>
    </citation>
    <scope>NUCLEOTIDE SEQUENCE [LARGE SCALE GENOMIC DNA]</scope>
    <source>
        <strain evidence="4 5">CBS 117.55</strain>
    </source>
</reference>